<accession>A0A2Z5PGP8</accession>
<feature type="transmembrane region" description="Helical" evidence="6">
    <location>
        <begin position="498"/>
        <end position="522"/>
    </location>
</feature>
<evidence type="ECO:0000259" key="7">
    <source>
        <dbReference type="Pfam" id="PF03553"/>
    </source>
</evidence>
<evidence type="ECO:0000256" key="5">
    <source>
        <dbReference type="ARBA" id="ARBA00023136"/>
    </source>
</evidence>
<evidence type="ECO:0000256" key="2">
    <source>
        <dbReference type="ARBA" id="ARBA00022475"/>
    </source>
</evidence>
<evidence type="ECO:0000256" key="1">
    <source>
        <dbReference type="ARBA" id="ARBA00004651"/>
    </source>
</evidence>
<evidence type="ECO:0000256" key="6">
    <source>
        <dbReference type="SAM" id="Phobius"/>
    </source>
</evidence>
<reference evidence="8 9" key="1">
    <citation type="submission" date="2009-06" db="EMBL/GenBank/DDBJ databases">
        <title>Molecular Evidence for Microbiologically Influenced Corrosion from genome of Methanogen.</title>
        <authorList>
            <person name="Ito N."/>
            <person name="Tsurumaru H."/>
            <person name="Shimizu A."/>
            <person name="Harada T."/>
            <person name="Hosoyama A."/>
            <person name="Horikawa H."/>
            <person name="Wakai S."/>
            <person name="Sasaki K."/>
            <person name="Nishijima K."/>
            <person name="Ataku H."/>
            <person name="Yamazaki J."/>
            <person name="Mise M."/>
            <person name="Yamazaki S."/>
            <person name="Tanikawa S."/>
            <person name="Harayama S."/>
            <person name="Fujita N."/>
        </authorList>
    </citation>
    <scope>NUCLEOTIDE SEQUENCE [LARGE SCALE GENOMIC DNA]</scope>
    <source>
        <strain evidence="9">KA1 ( NBRC 102054)</strain>
    </source>
</reference>
<dbReference type="Pfam" id="PF03553">
    <property type="entry name" value="Na_H_antiporter"/>
    <property type="match status" value="1"/>
</dbReference>
<keyword evidence="5 6" id="KW-0472">Membrane</keyword>
<dbReference type="GO" id="GO:0005886">
    <property type="term" value="C:plasma membrane"/>
    <property type="evidence" value="ECO:0007669"/>
    <property type="project" value="UniProtKB-SubCell"/>
</dbReference>
<feature type="transmembrane region" description="Helical" evidence="6">
    <location>
        <begin position="273"/>
        <end position="302"/>
    </location>
</feature>
<evidence type="ECO:0000313" key="9">
    <source>
        <dbReference type="Proteomes" id="UP000264208"/>
    </source>
</evidence>
<sequence length="534" mass="56455">MDFGILSLLPPVVAIGLALITKRVYMSLFLGILAGSLLYNNWNIVASASHIVNTIIGSVELTSITGISSFTGVGNLWNLLILLFLVMLGILIALITRAGGALAYGNWASTKIKSKEGASLSTSLLGILLFIDDYFNCLTVGTVMKPITDKFKISRAKLAYIIDSTAAPVCILMPVSSWFAAVVGNLGESGVGTGALSSMSPSGVFFSAILYNTYALVALFMVSFIISFKKMDFGPMKVHEKVATETGDLFNGDAETAAIESEIEPLSGGKISYLVLPLVVLILAIIFAFMISGGLFAGVGIIESFLSMDASWGLFWGGLVTLLFTVVYFIVSKAVPAKDIANLFAKGSKLMLPAITILILAWSLGSVIGDLGTGTYLSSLIQNSLPVQILPAILFLLSGFMAFSTGTSWGTFGIMLPIAVPMAVGLGMPEFVVPFVAAVLGGAIYGDHSSPISDTTIMSSTGAGTKHIDHVQTQLPYTTLIGIMAFLGYLIVGYTINLGYWVSGLINLLFVAFAVYIAASFLSKKHVVNALQIN</sequence>
<name>A0A2Z5PGP8_METMI</name>
<organism evidence="8 9">
    <name type="scientific">Methanococcus maripaludis KA1</name>
    <dbReference type="NCBI Taxonomy" id="637914"/>
    <lineage>
        <taxon>Archaea</taxon>
        <taxon>Methanobacteriati</taxon>
        <taxon>Methanobacteriota</taxon>
        <taxon>Methanomada group</taxon>
        <taxon>Methanococci</taxon>
        <taxon>Methanococcales</taxon>
        <taxon>Methanococcaceae</taxon>
        <taxon>Methanococcus</taxon>
    </lineage>
</organism>
<dbReference type="Proteomes" id="UP000264208">
    <property type="component" value="Chromosome"/>
</dbReference>
<dbReference type="PANTHER" id="PTHR43478:SF1">
    <property type="entry name" value="NA+_H+ ANTIPORTER NHAC-LIKE C-TERMINAL DOMAIN-CONTAINING PROTEIN"/>
    <property type="match status" value="1"/>
</dbReference>
<evidence type="ECO:0000313" key="8">
    <source>
        <dbReference type="EMBL" id="BAP60848.1"/>
    </source>
</evidence>
<feature type="transmembrane region" description="Helical" evidence="6">
    <location>
        <begin position="79"/>
        <end position="105"/>
    </location>
</feature>
<feature type="transmembrane region" description="Helical" evidence="6">
    <location>
        <begin position="389"/>
        <end position="412"/>
    </location>
</feature>
<feature type="domain" description="Na+/H+ antiporter NhaC-like C-terminal" evidence="7">
    <location>
        <begin position="169"/>
        <end position="493"/>
    </location>
</feature>
<keyword evidence="4 6" id="KW-1133">Transmembrane helix</keyword>
<dbReference type="KEGG" id="mmak:MMKA1_07310"/>
<protein>
    <submittedName>
        <fullName evidence="8">Putative Na+/H+ antiporter</fullName>
    </submittedName>
</protein>
<dbReference type="AlphaFoldDB" id="A0A2Z5PGP8"/>
<keyword evidence="3 6" id="KW-0812">Transmembrane</keyword>
<evidence type="ECO:0000256" key="3">
    <source>
        <dbReference type="ARBA" id="ARBA00022692"/>
    </source>
</evidence>
<feature type="transmembrane region" description="Helical" evidence="6">
    <location>
        <begin position="314"/>
        <end position="331"/>
    </location>
</feature>
<dbReference type="RefSeq" id="WP_013998950.1">
    <property type="nucleotide sequence ID" value="NZ_AP011526.1"/>
</dbReference>
<dbReference type="GeneID" id="10982000"/>
<feature type="transmembrane region" description="Helical" evidence="6">
    <location>
        <begin position="158"/>
        <end position="184"/>
    </location>
</feature>
<gene>
    <name evidence="8" type="ORF">MMKA1_07310</name>
</gene>
<feature type="transmembrane region" description="Helical" evidence="6">
    <location>
        <begin position="204"/>
        <end position="228"/>
    </location>
</feature>
<dbReference type="PANTHER" id="PTHR43478">
    <property type="entry name" value="NA+/H+ ANTIPORTER-RELATED"/>
    <property type="match status" value="1"/>
</dbReference>
<proteinExistence type="predicted"/>
<evidence type="ECO:0000256" key="4">
    <source>
        <dbReference type="ARBA" id="ARBA00022989"/>
    </source>
</evidence>
<comment type="subcellular location">
    <subcellularLocation>
        <location evidence="1">Cell membrane</location>
        <topology evidence="1">Multi-pass membrane protein</topology>
    </subcellularLocation>
</comment>
<dbReference type="EMBL" id="AP011526">
    <property type="protein sequence ID" value="BAP60848.1"/>
    <property type="molecule type" value="Genomic_DNA"/>
</dbReference>
<feature type="transmembrane region" description="Helical" evidence="6">
    <location>
        <begin position="351"/>
        <end position="369"/>
    </location>
</feature>
<keyword evidence="2" id="KW-1003">Cell membrane</keyword>
<feature type="transmembrane region" description="Helical" evidence="6">
    <location>
        <begin position="475"/>
        <end position="492"/>
    </location>
</feature>
<dbReference type="GeneID" id="41279148"/>
<dbReference type="InterPro" id="IPR018461">
    <property type="entry name" value="Na/H_Antiport_NhaC-like_C"/>
</dbReference>